<evidence type="ECO:0000259" key="16">
    <source>
        <dbReference type="PROSITE" id="PS50222"/>
    </source>
</evidence>
<dbReference type="PROSITE" id="PS00107">
    <property type="entry name" value="PROTEIN_KINASE_ATP"/>
    <property type="match status" value="1"/>
</dbReference>
<name>F0YI89_AURAN</name>
<dbReference type="Gene3D" id="3.30.200.20">
    <property type="entry name" value="Phosphorylase Kinase, domain 1"/>
    <property type="match status" value="1"/>
</dbReference>
<keyword evidence="10 14" id="KW-0067">ATP-binding</keyword>
<comment type="cofactor">
    <cofactor evidence="1">
        <name>Mg(2+)</name>
        <dbReference type="ChEBI" id="CHEBI:18420"/>
    </cofactor>
</comment>
<dbReference type="InterPro" id="IPR017441">
    <property type="entry name" value="Protein_kinase_ATP_BS"/>
</dbReference>
<dbReference type="GO" id="GO:0005509">
    <property type="term" value="F:calcium ion binding"/>
    <property type="evidence" value="ECO:0007669"/>
    <property type="project" value="InterPro"/>
</dbReference>
<reference evidence="17 18" key="1">
    <citation type="journal article" date="2011" name="Proc. Natl. Acad. Sci. U.S.A.">
        <title>Niche of harmful alga Aureococcus anophagefferens revealed through ecogenomics.</title>
        <authorList>
            <person name="Gobler C.J."/>
            <person name="Berry D.L."/>
            <person name="Dyhrman S.T."/>
            <person name="Wilhelm S.W."/>
            <person name="Salamov A."/>
            <person name="Lobanov A.V."/>
            <person name="Zhang Y."/>
            <person name="Collier J.L."/>
            <person name="Wurch L.L."/>
            <person name="Kustka A.B."/>
            <person name="Dill B.D."/>
            <person name="Shah M."/>
            <person name="VerBerkmoes N.C."/>
            <person name="Kuo A."/>
            <person name="Terry A."/>
            <person name="Pangilinan J."/>
            <person name="Lindquist E.A."/>
            <person name="Lucas S."/>
            <person name="Paulsen I.T."/>
            <person name="Hattenrath-Lehmann T.K."/>
            <person name="Talmage S.C."/>
            <person name="Walker E.A."/>
            <person name="Koch F."/>
            <person name="Burson A.M."/>
            <person name="Marcoval M.A."/>
            <person name="Tang Y.Z."/>
            <person name="Lecleir G.R."/>
            <person name="Coyne K.J."/>
            <person name="Berg G.M."/>
            <person name="Bertrand E.M."/>
            <person name="Saito M.A."/>
            <person name="Gladyshev V.N."/>
            <person name="Grigoriev I.V."/>
        </authorList>
    </citation>
    <scope>NUCLEOTIDE SEQUENCE [LARGE SCALE GENOMIC DNA]</scope>
    <source>
        <strain evidence="18">CCMP 1984</strain>
    </source>
</reference>
<evidence type="ECO:0000256" key="5">
    <source>
        <dbReference type="ARBA" id="ARBA00022723"/>
    </source>
</evidence>
<dbReference type="GO" id="GO:0005524">
    <property type="term" value="F:ATP binding"/>
    <property type="evidence" value="ECO:0007669"/>
    <property type="project" value="UniProtKB-UniRule"/>
</dbReference>
<dbReference type="GO" id="GO:0004674">
    <property type="term" value="F:protein serine/threonine kinase activity"/>
    <property type="evidence" value="ECO:0007669"/>
    <property type="project" value="UniProtKB-KW"/>
</dbReference>
<dbReference type="InterPro" id="IPR002048">
    <property type="entry name" value="EF_hand_dom"/>
</dbReference>
<dbReference type="FunFam" id="3.30.200.20:FF:000315">
    <property type="entry name" value="Calcium-dependent protein kinase 3"/>
    <property type="match status" value="1"/>
</dbReference>
<evidence type="ECO:0000256" key="12">
    <source>
        <dbReference type="ARBA" id="ARBA00047899"/>
    </source>
</evidence>
<dbReference type="GeneID" id="20222435"/>
<dbReference type="OMA" id="VAHFQIS"/>
<dbReference type="InterPro" id="IPR050205">
    <property type="entry name" value="CDPK_Ser/Thr_kinases"/>
</dbReference>
<feature type="binding site" evidence="14">
    <location>
        <position position="92"/>
    </location>
    <ligand>
        <name>ATP</name>
        <dbReference type="ChEBI" id="CHEBI:30616"/>
    </ligand>
</feature>
<evidence type="ECO:0000256" key="7">
    <source>
        <dbReference type="ARBA" id="ARBA00022741"/>
    </source>
</evidence>
<organism evidence="18">
    <name type="scientific">Aureococcus anophagefferens</name>
    <name type="common">Harmful bloom alga</name>
    <dbReference type="NCBI Taxonomy" id="44056"/>
    <lineage>
        <taxon>Eukaryota</taxon>
        <taxon>Sar</taxon>
        <taxon>Stramenopiles</taxon>
        <taxon>Ochrophyta</taxon>
        <taxon>Pelagophyceae</taxon>
        <taxon>Pelagomonadales</taxon>
        <taxon>Pelagomonadaceae</taxon>
        <taxon>Aureococcus</taxon>
    </lineage>
</organism>
<evidence type="ECO:0000313" key="18">
    <source>
        <dbReference type="Proteomes" id="UP000002729"/>
    </source>
</evidence>
<accession>F0YI89</accession>
<dbReference type="CDD" id="cd05117">
    <property type="entry name" value="STKc_CAMK"/>
    <property type="match status" value="1"/>
</dbReference>
<dbReference type="FunFam" id="1.10.238.10:FF:000003">
    <property type="entry name" value="Calmodulin A"/>
    <property type="match status" value="1"/>
</dbReference>
<keyword evidence="3" id="KW-0723">Serine/threonine-protein kinase</keyword>
<proteinExistence type="inferred from homology"/>
<dbReference type="SUPFAM" id="SSF56112">
    <property type="entry name" value="Protein kinase-like (PK-like)"/>
    <property type="match status" value="1"/>
</dbReference>
<evidence type="ECO:0000259" key="15">
    <source>
        <dbReference type="PROSITE" id="PS50011"/>
    </source>
</evidence>
<evidence type="ECO:0000256" key="1">
    <source>
        <dbReference type="ARBA" id="ARBA00001946"/>
    </source>
</evidence>
<dbReference type="AlphaFoldDB" id="F0YI89"/>
<dbReference type="PROSITE" id="PS50011">
    <property type="entry name" value="PROTEIN_KINASE_DOM"/>
    <property type="match status" value="1"/>
</dbReference>
<dbReference type="Proteomes" id="UP000002729">
    <property type="component" value="Unassembled WGS sequence"/>
</dbReference>
<evidence type="ECO:0000256" key="13">
    <source>
        <dbReference type="ARBA" id="ARBA00048679"/>
    </source>
</evidence>
<comment type="catalytic activity">
    <reaction evidence="12">
        <text>L-threonyl-[protein] + ATP = O-phospho-L-threonyl-[protein] + ADP + H(+)</text>
        <dbReference type="Rhea" id="RHEA:46608"/>
        <dbReference type="Rhea" id="RHEA-COMP:11060"/>
        <dbReference type="Rhea" id="RHEA-COMP:11605"/>
        <dbReference type="ChEBI" id="CHEBI:15378"/>
        <dbReference type="ChEBI" id="CHEBI:30013"/>
        <dbReference type="ChEBI" id="CHEBI:30616"/>
        <dbReference type="ChEBI" id="CHEBI:61977"/>
        <dbReference type="ChEBI" id="CHEBI:456216"/>
        <dbReference type="EC" id="2.7.11.1"/>
    </reaction>
</comment>
<evidence type="ECO:0000256" key="10">
    <source>
        <dbReference type="ARBA" id="ARBA00022840"/>
    </source>
</evidence>
<dbReference type="Pfam" id="PF00069">
    <property type="entry name" value="Pkinase"/>
    <property type="match status" value="1"/>
</dbReference>
<protein>
    <recommendedName>
        <fullName evidence="2">non-specific serine/threonine protein kinase</fullName>
        <ecNumber evidence="2">2.7.11.1</ecNumber>
    </recommendedName>
</protein>
<feature type="domain" description="Protein kinase" evidence="15">
    <location>
        <begin position="63"/>
        <end position="319"/>
    </location>
</feature>
<dbReference type="InterPro" id="IPR018247">
    <property type="entry name" value="EF_Hand_1_Ca_BS"/>
</dbReference>
<dbReference type="Gene3D" id="1.10.510.10">
    <property type="entry name" value="Transferase(Phosphotransferase) domain 1"/>
    <property type="match status" value="1"/>
</dbReference>
<keyword evidence="4" id="KW-0808">Transferase</keyword>
<evidence type="ECO:0000313" key="17">
    <source>
        <dbReference type="EMBL" id="EGB05186.1"/>
    </source>
</evidence>
<dbReference type="SUPFAM" id="SSF47473">
    <property type="entry name" value="EF-hand"/>
    <property type="match status" value="1"/>
</dbReference>
<keyword evidence="6" id="KW-0677">Repeat</keyword>
<dbReference type="Pfam" id="PF13499">
    <property type="entry name" value="EF-hand_7"/>
    <property type="match status" value="2"/>
</dbReference>
<keyword evidence="8" id="KW-0418">Kinase</keyword>
<dbReference type="Gene3D" id="1.10.238.10">
    <property type="entry name" value="EF-hand"/>
    <property type="match status" value="1"/>
</dbReference>
<sequence length="572" mass="64997">MRRWFHAAAVYFEVIRSFGDLTPELDTQRQRVRKLARLCSHLHENCVAEHDAVSRRVTDVYDLPADRVLGRGSYGTVCLAIHRATREEFACKVLSINRVGPQYVDKLHAEISSMRQLDHPNVLRLREVFFGRRKIYLIMDLCTGGELFELVNTSIEHRSEKCATCFMAEMLSAVQYLHDNGVVHRDLKLENWLFEHRAGSHLKLIDFGLARHFLGHERIHGAVGSMYYVAPEVLRGSYDARCDLWSLGVIAYMLVSGAPPFWGKDDRDIRRNILAGRWEFPPQFFAGVSPVSKDFIARLLTHDPDMRMSASDALVHPWLTTNLSSKDLRMLPRWQCDELLGTLRGFAGTTPLQKVVLAVAAFHLTPPQVANMRELFAFIDVDRSGTISFSELAQANNLRTETDECQLKELFNAVDISRSSQINFTEFLAATLWQRIQLDEKHVRHVFDTLDMNGNERLNAASIKSLVGIDYDDEEVDQLIAEADSNGDGYLDYDDFLRAWRSTALQTHHSLSQNHHMGLNGVATVVHAIAHWRVPPRHVELKNERPLAFDEQVGAFDDQSDGGRGVHNNSNG</sequence>
<dbReference type="RefSeq" id="XP_009040087.1">
    <property type="nucleotide sequence ID" value="XM_009041839.1"/>
</dbReference>
<dbReference type="SMART" id="SM00054">
    <property type="entry name" value="EFh"/>
    <property type="match status" value="4"/>
</dbReference>
<feature type="domain" description="EF-hand" evidence="16">
    <location>
        <begin position="367"/>
        <end position="402"/>
    </location>
</feature>
<dbReference type="OrthoDB" id="40902at2759"/>
<dbReference type="KEGG" id="aaf:AURANDRAFT_54816"/>
<comment type="catalytic activity">
    <reaction evidence="13">
        <text>L-seryl-[protein] + ATP = O-phospho-L-seryl-[protein] + ADP + H(+)</text>
        <dbReference type="Rhea" id="RHEA:17989"/>
        <dbReference type="Rhea" id="RHEA-COMP:9863"/>
        <dbReference type="Rhea" id="RHEA-COMP:11604"/>
        <dbReference type="ChEBI" id="CHEBI:15378"/>
        <dbReference type="ChEBI" id="CHEBI:29999"/>
        <dbReference type="ChEBI" id="CHEBI:30616"/>
        <dbReference type="ChEBI" id="CHEBI:83421"/>
        <dbReference type="ChEBI" id="CHEBI:456216"/>
        <dbReference type="EC" id="2.7.11.1"/>
    </reaction>
</comment>
<dbReference type="PANTHER" id="PTHR24349">
    <property type="entry name" value="SERINE/THREONINE-PROTEIN KINASE"/>
    <property type="match status" value="1"/>
</dbReference>
<evidence type="ECO:0000256" key="8">
    <source>
        <dbReference type="ARBA" id="ARBA00022777"/>
    </source>
</evidence>
<keyword evidence="7 14" id="KW-0547">Nucleotide-binding</keyword>
<keyword evidence="18" id="KW-1185">Reference proteome</keyword>
<evidence type="ECO:0000256" key="6">
    <source>
        <dbReference type="ARBA" id="ARBA00022737"/>
    </source>
</evidence>
<keyword evidence="5" id="KW-0479">Metal-binding</keyword>
<evidence type="ECO:0000256" key="11">
    <source>
        <dbReference type="ARBA" id="ARBA00024334"/>
    </source>
</evidence>
<dbReference type="eggNOG" id="KOG0032">
    <property type="taxonomic scope" value="Eukaryota"/>
</dbReference>
<dbReference type="PROSITE" id="PS00018">
    <property type="entry name" value="EF_HAND_1"/>
    <property type="match status" value="2"/>
</dbReference>
<dbReference type="InParanoid" id="F0YI89"/>
<dbReference type="SMART" id="SM00220">
    <property type="entry name" value="S_TKc"/>
    <property type="match status" value="1"/>
</dbReference>
<evidence type="ECO:0000256" key="2">
    <source>
        <dbReference type="ARBA" id="ARBA00012513"/>
    </source>
</evidence>
<keyword evidence="9" id="KW-0106">Calcium</keyword>
<dbReference type="EC" id="2.7.11.1" evidence="2"/>
<evidence type="ECO:0000256" key="4">
    <source>
        <dbReference type="ARBA" id="ARBA00022679"/>
    </source>
</evidence>
<dbReference type="InterPro" id="IPR011992">
    <property type="entry name" value="EF-hand-dom_pair"/>
</dbReference>
<dbReference type="FunFam" id="1.10.510.10:FF:000571">
    <property type="entry name" value="Maternal embryonic leucine zipper kinase"/>
    <property type="match status" value="1"/>
</dbReference>
<evidence type="ECO:0000256" key="14">
    <source>
        <dbReference type="PROSITE-ProRule" id="PRU10141"/>
    </source>
</evidence>
<evidence type="ECO:0000256" key="3">
    <source>
        <dbReference type="ARBA" id="ARBA00022527"/>
    </source>
</evidence>
<evidence type="ECO:0000256" key="9">
    <source>
        <dbReference type="ARBA" id="ARBA00022837"/>
    </source>
</evidence>
<feature type="domain" description="EF-hand" evidence="16">
    <location>
        <begin position="471"/>
        <end position="506"/>
    </location>
</feature>
<dbReference type="InterPro" id="IPR000719">
    <property type="entry name" value="Prot_kinase_dom"/>
</dbReference>
<dbReference type="PROSITE" id="PS50222">
    <property type="entry name" value="EF_HAND_2"/>
    <property type="match status" value="2"/>
</dbReference>
<dbReference type="EMBL" id="GL833143">
    <property type="protein sequence ID" value="EGB05186.1"/>
    <property type="molecule type" value="Genomic_DNA"/>
</dbReference>
<gene>
    <name evidence="17" type="ORF">AURANDRAFT_54816</name>
</gene>
<comment type="similarity">
    <text evidence="11">Belongs to the protein kinase superfamily. Ser/Thr protein kinase family. CDPK subfamily.</text>
</comment>
<dbReference type="InterPro" id="IPR011009">
    <property type="entry name" value="Kinase-like_dom_sf"/>
</dbReference>